<dbReference type="STRING" id="1088818.A0A2I0AZQ6"/>
<evidence type="ECO:0000313" key="9">
    <source>
        <dbReference type="EMBL" id="PKA61015.1"/>
    </source>
</evidence>
<dbReference type="InterPro" id="IPR036955">
    <property type="entry name" value="AP2/ERF_dom_sf"/>
</dbReference>
<dbReference type="Pfam" id="PF00847">
    <property type="entry name" value="AP2"/>
    <property type="match status" value="1"/>
</dbReference>
<organism evidence="9 10">
    <name type="scientific">Apostasia shenzhenica</name>
    <dbReference type="NCBI Taxonomy" id="1088818"/>
    <lineage>
        <taxon>Eukaryota</taxon>
        <taxon>Viridiplantae</taxon>
        <taxon>Streptophyta</taxon>
        <taxon>Embryophyta</taxon>
        <taxon>Tracheophyta</taxon>
        <taxon>Spermatophyta</taxon>
        <taxon>Magnoliopsida</taxon>
        <taxon>Liliopsida</taxon>
        <taxon>Asparagales</taxon>
        <taxon>Orchidaceae</taxon>
        <taxon>Apostasioideae</taxon>
        <taxon>Apostasia</taxon>
    </lineage>
</organism>
<comment type="subcellular location">
    <subcellularLocation>
        <location evidence="1">Nucleus</location>
    </subcellularLocation>
</comment>
<dbReference type="InterPro" id="IPR016177">
    <property type="entry name" value="DNA-bd_dom_sf"/>
</dbReference>
<dbReference type="Gene3D" id="3.30.730.10">
    <property type="entry name" value="AP2/ERF domain"/>
    <property type="match status" value="1"/>
</dbReference>
<proteinExistence type="inferred from homology"/>
<feature type="compositionally biased region" description="Polar residues" evidence="7">
    <location>
        <begin position="126"/>
        <end position="135"/>
    </location>
</feature>
<protein>
    <submittedName>
        <fullName evidence="9">Ethylene-responsive transcription factor RAP2-11</fullName>
    </submittedName>
</protein>
<name>A0A2I0AZQ6_9ASPA</name>
<evidence type="ECO:0000256" key="6">
    <source>
        <dbReference type="ARBA" id="ARBA00024343"/>
    </source>
</evidence>
<dbReference type="PRINTS" id="PR00367">
    <property type="entry name" value="ETHRSPELEMNT"/>
</dbReference>
<dbReference type="SMART" id="SM00380">
    <property type="entry name" value="AP2"/>
    <property type="match status" value="1"/>
</dbReference>
<dbReference type="SUPFAM" id="SSF54171">
    <property type="entry name" value="DNA-binding domain"/>
    <property type="match status" value="1"/>
</dbReference>
<dbReference type="InterPro" id="IPR001471">
    <property type="entry name" value="AP2/ERF_dom"/>
</dbReference>
<dbReference type="PANTHER" id="PTHR31194">
    <property type="entry name" value="SHN SHINE , DNA BINDING / TRANSCRIPTION FACTOR"/>
    <property type="match status" value="1"/>
</dbReference>
<feature type="region of interest" description="Disordered" evidence="7">
    <location>
        <begin position="118"/>
        <end position="178"/>
    </location>
</feature>
<dbReference type="GO" id="GO:0003677">
    <property type="term" value="F:DNA binding"/>
    <property type="evidence" value="ECO:0007669"/>
    <property type="project" value="UniProtKB-KW"/>
</dbReference>
<gene>
    <name evidence="9" type="primary">RAP2-11</name>
    <name evidence="9" type="ORF">AXF42_Ash020823</name>
</gene>
<dbReference type="Proteomes" id="UP000236161">
    <property type="component" value="Unassembled WGS sequence"/>
</dbReference>
<comment type="similarity">
    <text evidence="6">Belongs to the AP2/ERF transcription factor family. ERF subfamily.</text>
</comment>
<keyword evidence="10" id="KW-1185">Reference proteome</keyword>
<accession>A0A2I0AZQ6</accession>
<dbReference type="GO" id="GO:0005634">
    <property type="term" value="C:nucleus"/>
    <property type="evidence" value="ECO:0007669"/>
    <property type="project" value="UniProtKB-SubCell"/>
</dbReference>
<keyword evidence="3" id="KW-0238">DNA-binding</keyword>
<evidence type="ECO:0000256" key="7">
    <source>
        <dbReference type="SAM" id="MobiDB-lite"/>
    </source>
</evidence>
<feature type="domain" description="AP2/ERF" evidence="8">
    <location>
        <begin position="27"/>
        <end position="84"/>
    </location>
</feature>
<feature type="region of interest" description="Disordered" evidence="7">
    <location>
        <begin position="1"/>
        <end position="26"/>
    </location>
</feature>
<dbReference type="FunFam" id="3.30.730.10:FF:000005">
    <property type="entry name" value="ethylene-responsive transcription factor RAP2-11"/>
    <property type="match status" value="1"/>
</dbReference>
<dbReference type="PROSITE" id="PS51032">
    <property type="entry name" value="AP2_ERF"/>
    <property type="match status" value="1"/>
</dbReference>
<evidence type="ECO:0000313" key="10">
    <source>
        <dbReference type="Proteomes" id="UP000236161"/>
    </source>
</evidence>
<evidence type="ECO:0000256" key="5">
    <source>
        <dbReference type="ARBA" id="ARBA00023242"/>
    </source>
</evidence>
<evidence type="ECO:0000256" key="4">
    <source>
        <dbReference type="ARBA" id="ARBA00023163"/>
    </source>
</evidence>
<evidence type="ECO:0000256" key="1">
    <source>
        <dbReference type="ARBA" id="ARBA00004123"/>
    </source>
</evidence>
<dbReference type="AlphaFoldDB" id="A0A2I0AZQ6"/>
<dbReference type="PANTHER" id="PTHR31194:SF197">
    <property type="entry name" value="OS12G0582900 PROTEIN"/>
    <property type="match status" value="1"/>
</dbReference>
<reference evidence="9 10" key="1">
    <citation type="journal article" date="2017" name="Nature">
        <title>The Apostasia genome and the evolution of orchids.</title>
        <authorList>
            <person name="Zhang G.Q."/>
            <person name="Liu K.W."/>
            <person name="Li Z."/>
            <person name="Lohaus R."/>
            <person name="Hsiao Y.Y."/>
            <person name="Niu S.C."/>
            <person name="Wang J.Y."/>
            <person name="Lin Y.C."/>
            <person name="Xu Q."/>
            <person name="Chen L.J."/>
            <person name="Yoshida K."/>
            <person name="Fujiwara S."/>
            <person name="Wang Z.W."/>
            <person name="Zhang Y.Q."/>
            <person name="Mitsuda N."/>
            <person name="Wang M."/>
            <person name="Liu G.H."/>
            <person name="Pecoraro L."/>
            <person name="Huang H.X."/>
            <person name="Xiao X.J."/>
            <person name="Lin M."/>
            <person name="Wu X.Y."/>
            <person name="Wu W.L."/>
            <person name="Chen Y.Y."/>
            <person name="Chang S.B."/>
            <person name="Sakamoto S."/>
            <person name="Ohme-Takagi M."/>
            <person name="Yagi M."/>
            <person name="Zeng S.J."/>
            <person name="Shen C.Y."/>
            <person name="Yeh C.M."/>
            <person name="Luo Y.B."/>
            <person name="Tsai W.C."/>
            <person name="Van de Peer Y."/>
            <person name="Liu Z.J."/>
        </authorList>
    </citation>
    <scope>NUCLEOTIDE SEQUENCE [LARGE SCALE GENOMIC DNA]</scope>
    <source>
        <strain evidence="10">cv. Shenzhen</strain>
        <tissue evidence="9">Stem</tissue>
    </source>
</reference>
<dbReference type="InterPro" id="IPR050913">
    <property type="entry name" value="AP2/ERF_ERF"/>
</dbReference>
<dbReference type="GO" id="GO:0003700">
    <property type="term" value="F:DNA-binding transcription factor activity"/>
    <property type="evidence" value="ECO:0007669"/>
    <property type="project" value="InterPro"/>
</dbReference>
<evidence type="ECO:0000256" key="2">
    <source>
        <dbReference type="ARBA" id="ARBA00023015"/>
    </source>
</evidence>
<evidence type="ECO:0000256" key="3">
    <source>
        <dbReference type="ARBA" id="ARBA00023125"/>
    </source>
</evidence>
<keyword evidence="5" id="KW-0539">Nucleus</keyword>
<sequence length="287" mass="30819">MARKRKIAAGEQGEKVSPGGGERSGKTFVGVRQRASGRWVAEIKDTVQKIRVWLGTFDSPEAAARAYDEAACLLRGANTRTNFGPAAGGEEGSGGGGNLSPRITSLLLSRLKASNSGASFARPSIHSDQPQNSLSVKEEEEEDDRRKDLLNEPWEADAGEEKVHEFERKSAPPPTKALGPDLNEMSFCFAESCFYSPFEIAGGMEAEEEAVAGDETSAMLSAAVKRMMYERKISASLYALNGIPECLNLKVAGRTAGGGEDAMADHLSGLGEACKRQRFAEGEKGWR</sequence>
<dbReference type="EMBL" id="KZ451933">
    <property type="protein sequence ID" value="PKA61015.1"/>
    <property type="molecule type" value="Genomic_DNA"/>
</dbReference>
<dbReference type="OrthoDB" id="773121at2759"/>
<keyword evidence="2" id="KW-0805">Transcription regulation</keyword>
<dbReference type="CDD" id="cd00018">
    <property type="entry name" value="AP2"/>
    <property type="match status" value="1"/>
</dbReference>
<feature type="compositionally biased region" description="Basic and acidic residues" evidence="7">
    <location>
        <begin position="159"/>
        <end position="170"/>
    </location>
</feature>
<keyword evidence="4" id="KW-0804">Transcription</keyword>
<evidence type="ECO:0000259" key="8">
    <source>
        <dbReference type="PROSITE" id="PS51032"/>
    </source>
</evidence>